<dbReference type="SMART" id="SM00256">
    <property type="entry name" value="FBOX"/>
    <property type="match status" value="1"/>
</dbReference>
<feature type="repeat" description="WD" evidence="1">
    <location>
        <begin position="182"/>
        <end position="221"/>
    </location>
</feature>
<dbReference type="SUPFAM" id="SSF81383">
    <property type="entry name" value="F-box domain"/>
    <property type="match status" value="1"/>
</dbReference>
<keyword evidence="3" id="KW-1185">Reference proteome</keyword>
<dbReference type="Proteomes" id="UP000694924">
    <property type="component" value="Unplaced"/>
</dbReference>
<dbReference type="Pfam" id="PF12937">
    <property type="entry name" value="F-box-like"/>
    <property type="match status" value="1"/>
</dbReference>
<dbReference type="PANTHER" id="PTHR14381">
    <property type="entry name" value="DACTYLIN"/>
    <property type="match status" value="1"/>
</dbReference>
<protein>
    <submittedName>
        <fullName evidence="4">F-box/WD repeat-containing protein 4-like</fullName>
    </submittedName>
</protein>
<dbReference type="InterPro" id="IPR052301">
    <property type="entry name" value="SCF_F-box/WD-repeat"/>
</dbReference>
<gene>
    <name evidence="4" type="primary">LOC107066040</name>
</gene>
<dbReference type="InterPro" id="IPR001680">
    <property type="entry name" value="WD40_rpt"/>
</dbReference>
<proteinExistence type="predicted"/>
<evidence type="ECO:0000313" key="3">
    <source>
        <dbReference type="Proteomes" id="UP000694924"/>
    </source>
</evidence>
<dbReference type="Gene3D" id="2.130.10.10">
    <property type="entry name" value="YVTN repeat-like/Quinoprotein amine dehydrogenase"/>
    <property type="match status" value="2"/>
</dbReference>
<dbReference type="InterPro" id="IPR036047">
    <property type="entry name" value="F-box-like_dom_sf"/>
</dbReference>
<dbReference type="SMART" id="SM00320">
    <property type="entry name" value="WD40"/>
    <property type="match status" value="5"/>
</dbReference>
<keyword evidence="1" id="KW-0853">WD repeat</keyword>
<dbReference type="Gene3D" id="1.20.1280.50">
    <property type="match status" value="1"/>
</dbReference>
<dbReference type="PANTHER" id="PTHR14381:SF1">
    <property type="entry name" value="F-BOX_WD REPEAT-CONTAINING PROTEIN 4"/>
    <property type="match status" value="1"/>
</dbReference>
<dbReference type="SUPFAM" id="SSF50978">
    <property type="entry name" value="WD40 repeat-like"/>
    <property type="match status" value="1"/>
</dbReference>
<accession>A0ABM1I6C6</accession>
<name>A0ABM1I6C6_POLDO</name>
<organism evidence="3 4">
    <name type="scientific">Polistes dominula</name>
    <name type="common">European paper wasp</name>
    <name type="synonym">Vespa dominula</name>
    <dbReference type="NCBI Taxonomy" id="743375"/>
    <lineage>
        <taxon>Eukaryota</taxon>
        <taxon>Metazoa</taxon>
        <taxon>Ecdysozoa</taxon>
        <taxon>Arthropoda</taxon>
        <taxon>Hexapoda</taxon>
        <taxon>Insecta</taxon>
        <taxon>Pterygota</taxon>
        <taxon>Neoptera</taxon>
        <taxon>Endopterygota</taxon>
        <taxon>Hymenoptera</taxon>
        <taxon>Apocrita</taxon>
        <taxon>Aculeata</taxon>
        <taxon>Vespoidea</taxon>
        <taxon>Vespidae</taxon>
        <taxon>Polistinae</taxon>
        <taxon>Polistini</taxon>
        <taxon>Polistes</taxon>
    </lineage>
</organism>
<dbReference type="PROSITE" id="PS50082">
    <property type="entry name" value="WD_REPEATS_2"/>
    <property type="match status" value="1"/>
</dbReference>
<evidence type="ECO:0000313" key="4">
    <source>
        <dbReference type="RefSeq" id="XP_015175763.1"/>
    </source>
</evidence>
<dbReference type="RefSeq" id="XP_015175763.1">
    <property type="nucleotide sequence ID" value="XM_015320277.1"/>
</dbReference>
<dbReference type="InterPro" id="IPR001810">
    <property type="entry name" value="F-box_dom"/>
</dbReference>
<dbReference type="Pfam" id="PF00400">
    <property type="entry name" value="WD40"/>
    <property type="match status" value="1"/>
</dbReference>
<dbReference type="InterPro" id="IPR015943">
    <property type="entry name" value="WD40/YVTN_repeat-like_dom_sf"/>
</dbReference>
<dbReference type="InterPro" id="IPR036322">
    <property type="entry name" value="WD40_repeat_dom_sf"/>
</dbReference>
<evidence type="ECO:0000259" key="2">
    <source>
        <dbReference type="PROSITE" id="PS50181"/>
    </source>
</evidence>
<dbReference type="GeneID" id="107066040"/>
<feature type="domain" description="F-box" evidence="2">
    <location>
        <begin position="4"/>
        <end position="50"/>
    </location>
</feature>
<evidence type="ECO:0000256" key="1">
    <source>
        <dbReference type="PROSITE-ProRule" id="PRU00221"/>
    </source>
</evidence>
<sequence length="414" mass="47844">MTSVWRLDSLPSDVLILIFNYCHAFDLVRLSEVCIRFYFLIREDTLWKRRSNQALVTNQVSELFRERCNPLLCLRTRWHVSNNWKYGKFKKKCIFSQKAKLMPWIQLTADTLWWSGGDRLCGFKRDEHRNGTVLVFNEKDIGSDICKFVTKDDYILTGHRNGSLKFWTKAKRGDDHICFSIDRAHSTDVNDVDKIGSIFISGSGDGLVKVWKLSSKRFADPPMASINVRDRIWSVKADPSGLKFAVGSSGNGEGTPLNIFDMECCSISNVLMVNWRRGAGILDMVWDNENTLLTCGYDTYIRKWDLRSGMCVSKWGDPTGATLYCISSDYNYTLISGTQFNCKAVLWDQRQKQYAQIYFLNWRRSSPIYSIAFDSCHLYGATDQHLTELTFSGYAYNEINYKEMLTYEFVHLNS</sequence>
<dbReference type="PROSITE" id="PS50181">
    <property type="entry name" value="FBOX"/>
    <property type="match status" value="1"/>
</dbReference>
<reference evidence="4" key="1">
    <citation type="submission" date="2025-08" db="UniProtKB">
        <authorList>
            <consortium name="RefSeq"/>
        </authorList>
    </citation>
    <scope>IDENTIFICATION</scope>
</reference>